<proteinExistence type="predicted"/>
<dbReference type="Pfam" id="PF00581">
    <property type="entry name" value="Rhodanese"/>
    <property type="match status" value="1"/>
</dbReference>
<comment type="caution">
    <text evidence="2">The sequence shown here is derived from an EMBL/GenBank/DDBJ whole genome shotgun (WGS) entry which is preliminary data.</text>
</comment>
<dbReference type="InterPro" id="IPR001763">
    <property type="entry name" value="Rhodanese-like_dom"/>
</dbReference>
<name>G2H0N1_9ENTR</name>
<evidence type="ECO:0000259" key="1">
    <source>
        <dbReference type="Pfam" id="PF00581"/>
    </source>
</evidence>
<sequence>MEKNVKQANSFIKNSQNMKKFKIISVEQAYSYWIKNDGLLVDIRDSRSYISNHIPRAIHLTNDNLSRFIQQTDFAELLMVM</sequence>
<evidence type="ECO:0000313" key="2">
    <source>
        <dbReference type="EMBL" id="EGY28445.1"/>
    </source>
</evidence>
<dbReference type="EMBL" id="AGCA01000377">
    <property type="protein sequence ID" value="EGY28445.1"/>
    <property type="molecule type" value="Genomic_DNA"/>
</dbReference>
<protein>
    <submittedName>
        <fullName evidence="2">Thiosulfate sulfurtransferase glpE</fullName>
    </submittedName>
</protein>
<organism evidence="2 3">
    <name type="scientific">Candidatus Regiella insecticola 5.15</name>
    <dbReference type="NCBI Taxonomy" id="1005043"/>
    <lineage>
        <taxon>Bacteria</taxon>
        <taxon>Pseudomonadati</taxon>
        <taxon>Pseudomonadota</taxon>
        <taxon>Gammaproteobacteria</taxon>
        <taxon>Enterobacterales</taxon>
        <taxon>Enterobacteriaceae</taxon>
        <taxon>aphid secondary symbionts</taxon>
        <taxon>Candidatus Regiella</taxon>
    </lineage>
</organism>
<dbReference type="InterPro" id="IPR036873">
    <property type="entry name" value="Rhodanese-like_dom_sf"/>
</dbReference>
<keyword evidence="3" id="KW-1185">Reference proteome</keyword>
<feature type="domain" description="Rhodanese" evidence="1">
    <location>
        <begin position="36"/>
        <end position="66"/>
    </location>
</feature>
<accession>G2H0N1</accession>
<dbReference type="Proteomes" id="UP000004116">
    <property type="component" value="Unassembled WGS sequence"/>
</dbReference>
<feature type="non-terminal residue" evidence="2">
    <location>
        <position position="81"/>
    </location>
</feature>
<keyword evidence="2" id="KW-0808">Transferase</keyword>
<evidence type="ECO:0000313" key="3">
    <source>
        <dbReference type="Proteomes" id="UP000004116"/>
    </source>
</evidence>
<dbReference type="Gene3D" id="3.40.250.10">
    <property type="entry name" value="Rhodanese-like domain"/>
    <property type="match status" value="1"/>
</dbReference>
<reference evidence="2 3" key="1">
    <citation type="journal article" date="2012" name="Genome Res.">
        <title>Genomic basis of endosymbiont-conferred protection against an insect parasitoid.</title>
        <authorList>
            <person name="Hansen A.K."/>
            <person name="Vorburger C."/>
            <person name="Moran N.A."/>
        </authorList>
    </citation>
    <scope>NUCLEOTIDE SEQUENCE [LARGE SCALE GENOMIC DNA]</scope>
    <source>
        <strain evidence="3">R5.15</strain>
    </source>
</reference>
<dbReference type="AlphaFoldDB" id="G2H0N1"/>
<dbReference type="GO" id="GO:0016740">
    <property type="term" value="F:transferase activity"/>
    <property type="evidence" value="ECO:0007669"/>
    <property type="project" value="UniProtKB-KW"/>
</dbReference>
<dbReference type="SUPFAM" id="SSF52821">
    <property type="entry name" value="Rhodanese/Cell cycle control phosphatase"/>
    <property type="match status" value="1"/>
</dbReference>
<gene>
    <name evidence="2" type="ORF">Rin_00016100</name>
</gene>